<comment type="subunit">
    <text evidence="16">The potassium channel is composed of a homo- or heterotetrameric complex of pore-forming subunits.</text>
</comment>
<protein>
    <recommendedName>
        <fullName evidence="16">Potassium channel</fullName>
    </recommendedName>
</protein>
<dbReference type="InterPro" id="IPR000595">
    <property type="entry name" value="cNMP-bd_dom"/>
</dbReference>
<evidence type="ECO:0000256" key="8">
    <source>
        <dbReference type="ARBA" id="ARBA00022882"/>
    </source>
</evidence>
<dbReference type="Gene3D" id="2.60.120.10">
    <property type="entry name" value="Jelly Rolls"/>
    <property type="match status" value="1"/>
</dbReference>
<dbReference type="SUPFAM" id="SSF48403">
    <property type="entry name" value="Ankyrin repeat"/>
    <property type="match status" value="1"/>
</dbReference>
<dbReference type="SMART" id="SM00248">
    <property type="entry name" value="ANK"/>
    <property type="match status" value="5"/>
</dbReference>
<keyword evidence="9 16" id="KW-0630">Potassium</keyword>
<dbReference type="InterPro" id="IPR036770">
    <property type="entry name" value="Ankyrin_rpt-contain_sf"/>
</dbReference>
<organism evidence="19 20">
    <name type="scientific">Artemisia annua</name>
    <name type="common">Sweet wormwood</name>
    <dbReference type="NCBI Taxonomy" id="35608"/>
    <lineage>
        <taxon>Eukaryota</taxon>
        <taxon>Viridiplantae</taxon>
        <taxon>Streptophyta</taxon>
        <taxon>Embryophyta</taxon>
        <taxon>Tracheophyta</taxon>
        <taxon>Spermatophyta</taxon>
        <taxon>Magnoliopsida</taxon>
        <taxon>eudicotyledons</taxon>
        <taxon>Gunneridae</taxon>
        <taxon>Pentapetalae</taxon>
        <taxon>asterids</taxon>
        <taxon>campanulids</taxon>
        <taxon>Asterales</taxon>
        <taxon>Asteraceae</taxon>
        <taxon>Asteroideae</taxon>
        <taxon>Anthemideae</taxon>
        <taxon>Artemisiinae</taxon>
        <taxon>Artemisia</taxon>
    </lineage>
</organism>
<evidence type="ECO:0000256" key="6">
    <source>
        <dbReference type="ARBA" id="ARBA00022737"/>
    </source>
</evidence>
<dbReference type="InterPro" id="IPR005821">
    <property type="entry name" value="Ion_trans_dom"/>
</dbReference>
<feature type="transmembrane region" description="Helical" evidence="16">
    <location>
        <begin position="200"/>
        <end position="225"/>
    </location>
</feature>
<evidence type="ECO:0000256" key="10">
    <source>
        <dbReference type="ARBA" id="ARBA00022989"/>
    </source>
</evidence>
<sequence>MAQIFDTNPNNNGFRVSLCGGAQELEQMSRDGSQYSLSTAILPSLGARSNRRVQLRNFIISPYDRRYRAWETYLVVLVLYTAWVSPFEFGFLKKPRQPLSIIDNVVNGFFAIDIVLTFFLAYLDRSTYLLVDDRKKIAWRYASTWLVFDVISTIPSELVRKIFSGTFQSYGLFNMLRLWRLRRVSSLFARLEKDRNFNYFWVRCAKLIAVTLFAVHCAGCFYYYLAAHYPNKGKTWIGYGNEDFEQESLWIRYVTSMYWSITTLTTVGYGDLHAQNRREMIFVICYMLFNLGMTSYLIGNMTNLVVHGTSKTRQFRDTIQAASSFAQRNQLPARLQDQMLAHLCLKFRTDSEGLQQQESLDSLPKAIRSSISHFLFYSLLDKAYLFRGVSNDLLFQLVSEMKAEYFPPKEDVILQNEAPTDFYVLVTGAVELMVTRNGVEHTVGEAKAGELCGEIGVLCYRPQLFTVRTKRLSQLLRLNRTTFLNIIQANVGDGTVIMNNLLQHLKDINDPLMEGVLMETENMLARGRLDLPLSLCFATLRGDDLLLQKLLKRGLDANESDNNGRTALHIAASKGNTNCVLLLLDFGADPNSRDSEGNVPMWEAILGGHEPVVKILKDNGADLLSGDVGKFSCTAAEENKLDLLKQIVKYGGDVTLPKSNGSTALHVAVCEGNIEIVKFLLKKGANIDKPDDHGWTPRDLAEQQGHHDIRDLFLSVKETDDYSQLTKTSSLMPFQRAESRHVQFLGRFKSDPVLIRPVTQDENEGSSQPRQRRRANNFHNSLFGIMSNNRDGENNIDLVSPKTPMLKESPRRVIVSCPKKGDVQGKLVLLPQTFEDLLQVGVKKFGFLPLRVLNEEGAEIDEIELIRDGDHLVFDTEDGESLR</sequence>
<keyword evidence="4 16" id="KW-0633">Potassium transport</keyword>
<comment type="similarity">
    <text evidence="2 16">Belongs to the potassium channel family. Plant (TC 1.A.1.4) subfamily.</text>
</comment>
<evidence type="ECO:0000313" key="19">
    <source>
        <dbReference type="EMBL" id="PWA75767.1"/>
    </source>
</evidence>
<feature type="transmembrane region" description="Helical" evidence="16">
    <location>
        <begin position="72"/>
        <end position="92"/>
    </location>
</feature>
<dbReference type="STRING" id="35608.A0A2U1NQH8"/>
<comment type="subcellular location">
    <subcellularLocation>
        <location evidence="1 16">Membrane</location>
        <topology evidence="1 16">Multi-pass membrane protein</topology>
    </subcellularLocation>
</comment>
<feature type="transmembrane region" description="Helical" evidence="16">
    <location>
        <begin position="281"/>
        <end position="299"/>
    </location>
</feature>
<dbReference type="SMART" id="SM00100">
    <property type="entry name" value="cNMP"/>
    <property type="match status" value="1"/>
</dbReference>
<evidence type="ECO:0000256" key="12">
    <source>
        <dbReference type="ARBA" id="ARBA00023065"/>
    </source>
</evidence>
<feature type="domain" description="Cyclic nucleotide-binding" evidence="17">
    <location>
        <begin position="385"/>
        <end position="504"/>
    </location>
</feature>
<evidence type="ECO:0000256" key="7">
    <source>
        <dbReference type="ARBA" id="ARBA00022826"/>
    </source>
</evidence>
<keyword evidence="13 16" id="KW-0472">Membrane</keyword>
<dbReference type="SUPFAM" id="SSF51206">
    <property type="entry name" value="cAMP-binding domain-like"/>
    <property type="match status" value="1"/>
</dbReference>
<dbReference type="FunFam" id="2.60.120.10:FF:000074">
    <property type="entry name" value="Potassium channel KAT2"/>
    <property type="match status" value="1"/>
</dbReference>
<comment type="function">
    <text evidence="16">Potassium channel.</text>
</comment>
<dbReference type="GO" id="GO:0034702">
    <property type="term" value="C:monoatomic ion channel complex"/>
    <property type="evidence" value="ECO:0007669"/>
    <property type="project" value="UniProtKB-KW"/>
</dbReference>
<evidence type="ECO:0000313" key="20">
    <source>
        <dbReference type="Proteomes" id="UP000245207"/>
    </source>
</evidence>
<keyword evidence="6" id="KW-0677">Repeat</keyword>
<evidence type="ECO:0000256" key="4">
    <source>
        <dbReference type="ARBA" id="ARBA00022538"/>
    </source>
</evidence>
<keyword evidence="12 16" id="KW-0406">Ion transport</keyword>
<dbReference type="AlphaFoldDB" id="A0A2U1NQH8"/>
<evidence type="ECO:0000256" key="1">
    <source>
        <dbReference type="ARBA" id="ARBA00004141"/>
    </source>
</evidence>
<dbReference type="SUPFAM" id="SSF81324">
    <property type="entry name" value="Voltage-gated potassium channels"/>
    <property type="match status" value="1"/>
</dbReference>
<dbReference type="PROSITE" id="PS51490">
    <property type="entry name" value="KHA"/>
    <property type="match status" value="1"/>
</dbReference>
<dbReference type="FunFam" id="1.10.287.70:FF:000139">
    <property type="entry name" value="Potassium channel SKOR"/>
    <property type="match status" value="1"/>
</dbReference>
<dbReference type="InterPro" id="IPR003938">
    <property type="entry name" value="K_chnl_volt-dep_EAG/ELK/ERG"/>
</dbReference>
<feature type="domain" description="KHA" evidence="18">
    <location>
        <begin position="812"/>
        <end position="883"/>
    </location>
</feature>
<gene>
    <name evidence="19" type="ORF">CTI12_AA057790</name>
</gene>
<evidence type="ECO:0000256" key="2">
    <source>
        <dbReference type="ARBA" id="ARBA00007929"/>
    </source>
</evidence>
<dbReference type="InterPro" id="IPR018490">
    <property type="entry name" value="cNMP-bd_dom_sf"/>
</dbReference>
<dbReference type="CDD" id="cd00038">
    <property type="entry name" value="CAP_ED"/>
    <property type="match status" value="1"/>
</dbReference>
<dbReference type="Pfam" id="PF00520">
    <property type="entry name" value="Ion_trans"/>
    <property type="match status" value="1"/>
</dbReference>
<keyword evidence="20" id="KW-1185">Reference proteome</keyword>
<comment type="domain">
    <text evidence="16">The segment S4 is probably the voltage-sensor and is characterized by a series of positively charged amino acids. The pore-forming region H5 is enclosed by the transmembrane segments S5 and S6 in the Shaker-type (1P/6TM) and contains the GYGD signature motif which seems to be involved in potassium selectivity.</text>
</comment>
<dbReference type="PANTHER" id="PTHR45743">
    <property type="entry name" value="POTASSIUM CHANNEL AKT1"/>
    <property type="match status" value="1"/>
</dbReference>
<dbReference type="Pfam" id="PF12796">
    <property type="entry name" value="Ank_2"/>
    <property type="match status" value="2"/>
</dbReference>
<dbReference type="PROSITE" id="PS50042">
    <property type="entry name" value="CNMP_BINDING_3"/>
    <property type="match status" value="1"/>
</dbReference>
<dbReference type="Gene3D" id="1.25.40.20">
    <property type="entry name" value="Ankyrin repeat-containing domain"/>
    <property type="match status" value="1"/>
</dbReference>
<dbReference type="InterPro" id="IPR002110">
    <property type="entry name" value="Ankyrin_rpt"/>
</dbReference>
<keyword evidence="8 16" id="KW-0851">Voltage-gated channel</keyword>
<dbReference type="Pfam" id="PF11834">
    <property type="entry name" value="KHA"/>
    <property type="match status" value="1"/>
</dbReference>
<keyword evidence="3 16" id="KW-0813">Transport</keyword>
<reference evidence="19 20" key="1">
    <citation type="journal article" date="2018" name="Mol. Plant">
        <title>The genome of Artemisia annua provides insight into the evolution of Asteraceae family and artemisinin biosynthesis.</title>
        <authorList>
            <person name="Shen Q."/>
            <person name="Zhang L."/>
            <person name="Liao Z."/>
            <person name="Wang S."/>
            <person name="Yan T."/>
            <person name="Shi P."/>
            <person name="Liu M."/>
            <person name="Fu X."/>
            <person name="Pan Q."/>
            <person name="Wang Y."/>
            <person name="Lv Z."/>
            <person name="Lu X."/>
            <person name="Zhang F."/>
            <person name="Jiang W."/>
            <person name="Ma Y."/>
            <person name="Chen M."/>
            <person name="Hao X."/>
            <person name="Li L."/>
            <person name="Tang Y."/>
            <person name="Lv G."/>
            <person name="Zhou Y."/>
            <person name="Sun X."/>
            <person name="Brodelius P.E."/>
            <person name="Rose J.K.C."/>
            <person name="Tang K."/>
        </authorList>
    </citation>
    <scope>NUCLEOTIDE SEQUENCE [LARGE SCALE GENOMIC DNA]</scope>
    <source>
        <strain evidence="20">cv. Huhao1</strain>
        <tissue evidence="19">Leaf</tissue>
    </source>
</reference>
<proteinExistence type="inferred from homology"/>
<keyword evidence="11 15" id="KW-0040">ANK repeat</keyword>
<keyword evidence="10 16" id="KW-1133">Transmembrane helix</keyword>
<dbReference type="EMBL" id="PKPP01002359">
    <property type="protein sequence ID" value="PWA75767.1"/>
    <property type="molecule type" value="Genomic_DNA"/>
</dbReference>
<feature type="repeat" description="ANK" evidence="15">
    <location>
        <begin position="563"/>
        <end position="595"/>
    </location>
</feature>
<evidence type="ECO:0000256" key="13">
    <source>
        <dbReference type="ARBA" id="ARBA00023136"/>
    </source>
</evidence>
<dbReference type="PROSITE" id="PS50297">
    <property type="entry name" value="ANK_REP_REGION"/>
    <property type="match status" value="2"/>
</dbReference>
<feature type="repeat" description="ANK" evidence="15">
    <location>
        <begin position="596"/>
        <end position="628"/>
    </location>
</feature>
<dbReference type="PRINTS" id="PR01463">
    <property type="entry name" value="EAGCHANLFMLY"/>
</dbReference>
<comment type="caution">
    <text evidence="19">The sequence shown here is derived from an EMBL/GenBank/DDBJ whole genome shotgun (WGS) entry which is preliminary data.</text>
</comment>
<name>A0A2U1NQH8_ARTAN</name>
<dbReference type="OrthoDB" id="426293at2759"/>
<keyword evidence="5 16" id="KW-0812">Transmembrane</keyword>
<keyword evidence="7 16" id="KW-0631">Potassium channel</keyword>
<evidence type="ECO:0000256" key="5">
    <source>
        <dbReference type="ARBA" id="ARBA00022692"/>
    </source>
</evidence>
<comment type="caution">
    <text evidence="16">Lacks conserved residue(s) required for the propagation of feature annotation.</text>
</comment>
<evidence type="ECO:0000256" key="15">
    <source>
        <dbReference type="PROSITE-ProRule" id="PRU00023"/>
    </source>
</evidence>
<dbReference type="Proteomes" id="UP000245207">
    <property type="component" value="Unassembled WGS sequence"/>
</dbReference>
<dbReference type="InterPro" id="IPR045319">
    <property type="entry name" value="KAT/AKT"/>
</dbReference>
<dbReference type="GO" id="GO:0005249">
    <property type="term" value="F:voltage-gated potassium channel activity"/>
    <property type="evidence" value="ECO:0007669"/>
    <property type="project" value="UniProtKB-UniRule"/>
</dbReference>
<evidence type="ECO:0000256" key="16">
    <source>
        <dbReference type="RuleBase" id="RU369015"/>
    </source>
</evidence>
<keyword evidence="19" id="KW-0675">Receptor</keyword>
<evidence type="ECO:0000256" key="3">
    <source>
        <dbReference type="ARBA" id="ARBA00022448"/>
    </source>
</evidence>
<evidence type="ECO:0000259" key="18">
    <source>
        <dbReference type="PROSITE" id="PS51490"/>
    </source>
</evidence>
<dbReference type="InterPro" id="IPR014710">
    <property type="entry name" value="RmlC-like_jellyroll"/>
</dbReference>
<dbReference type="PROSITE" id="PS50088">
    <property type="entry name" value="ANK_REPEAT"/>
    <property type="match status" value="3"/>
</dbReference>
<dbReference type="InterPro" id="IPR021789">
    <property type="entry name" value="KHA_dom"/>
</dbReference>
<dbReference type="Pfam" id="PF00027">
    <property type="entry name" value="cNMP_binding"/>
    <property type="match status" value="1"/>
</dbReference>
<dbReference type="Gene3D" id="1.10.287.70">
    <property type="match status" value="1"/>
</dbReference>
<keyword evidence="14 16" id="KW-0407">Ion channel</keyword>
<comment type="domain">
    <text evidence="16">The KHA domain (rich in hydrophobic and acidic residues) present in the C-terminal part is likely to be important for tetramerization.</text>
</comment>
<evidence type="ECO:0000256" key="9">
    <source>
        <dbReference type="ARBA" id="ARBA00022958"/>
    </source>
</evidence>
<accession>A0A2U1NQH8</accession>
<feature type="transmembrane region" description="Helical" evidence="16">
    <location>
        <begin position="250"/>
        <end position="269"/>
    </location>
</feature>
<evidence type="ECO:0000256" key="11">
    <source>
        <dbReference type="ARBA" id="ARBA00023043"/>
    </source>
</evidence>
<evidence type="ECO:0000256" key="14">
    <source>
        <dbReference type="ARBA" id="ARBA00023303"/>
    </source>
</evidence>
<dbReference type="PRINTS" id="PR01415">
    <property type="entry name" value="ANKYRIN"/>
</dbReference>
<feature type="repeat" description="ANK" evidence="15">
    <location>
        <begin position="660"/>
        <end position="692"/>
    </location>
</feature>
<feature type="transmembrane region" description="Helical" evidence="16">
    <location>
        <begin position="104"/>
        <end position="123"/>
    </location>
</feature>
<evidence type="ECO:0000259" key="17">
    <source>
        <dbReference type="PROSITE" id="PS50042"/>
    </source>
</evidence>
<dbReference type="PANTHER" id="PTHR45743:SF2">
    <property type="entry name" value="POTASSIUM CHANNEL AKT1"/>
    <property type="match status" value="1"/>
</dbReference>